<dbReference type="CDD" id="cd00085">
    <property type="entry name" value="HNHc"/>
    <property type="match status" value="1"/>
</dbReference>
<dbReference type="EMBL" id="BK015846">
    <property type="protein sequence ID" value="DAE27816.1"/>
    <property type="molecule type" value="Genomic_DNA"/>
</dbReference>
<evidence type="ECO:0000313" key="2">
    <source>
        <dbReference type="EMBL" id="DAE27816.1"/>
    </source>
</evidence>
<name>A0A8S5R8U8_9VIRU</name>
<evidence type="ECO:0000259" key="1">
    <source>
        <dbReference type="SMART" id="SM00507"/>
    </source>
</evidence>
<dbReference type="Gene3D" id="1.10.30.50">
    <property type="match status" value="1"/>
</dbReference>
<proteinExistence type="predicted"/>
<dbReference type="InterPro" id="IPR003615">
    <property type="entry name" value="HNH_nuc"/>
</dbReference>
<sequence>MANRIQFNDFQKKSVYAKCNGKCAICGKPVKFKKMTIDHIMPLSRGGTNDIKNLQLACKRCNSMKSNMTMDDMMGQISEILKYNRKQKLIRVLGGIVE</sequence>
<feature type="domain" description="HNH nuclease" evidence="1">
    <location>
        <begin position="10"/>
        <end position="63"/>
    </location>
</feature>
<protein>
    <submittedName>
        <fullName evidence="2">Recombination endonuclease VII</fullName>
    </submittedName>
</protein>
<organism evidence="2">
    <name type="scientific">virus sp. ctDYl1</name>
    <dbReference type="NCBI Taxonomy" id="2826795"/>
    <lineage>
        <taxon>Viruses</taxon>
    </lineage>
</organism>
<dbReference type="SMART" id="SM00507">
    <property type="entry name" value="HNHc"/>
    <property type="match status" value="1"/>
</dbReference>
<dbReference type="PANTHER" id="PTHR33877:SF2">
    <property type="entry name" value="OS07G0170200 PROTEIN"/>
    <property type="match status" value="1"/>
</dbReference>
<dbReference type="GO" id="GO:0004519">
    <property type="term" value="F:endonuclease activity"/>
    <property type="evidence" value="ECO:0007669"/>
    <property type="project" value="UniProtKB-KW"/>
</dbReference>
<dbReference type="Pfam" id="PF01844">
    <property type="entry name" value="HNH"/>
    <property type="match status" value="1"/>
</dbReference>
<keyword evidence="2" id="KW-0540">Nuclease</keyword>
<accession>A0A8S5R8U8</accession>
<keyword evidence="2" id="KW-0255">Endonuclease</keyword>
<dbReference type="PANTHER" id="PTHR33877">
    <property type="entry name" value="SLL1193 PROTEIN"/>
    <property type="match status" value="1"/>
</dbReference>
<reference evidence="2" key="1">
    <citation type="journal article" date="2021" name="Proc. Natl. Acad. Sci. U.S.A.">
        <title>A Catalog of Tens of Thousands of Viruses from Human Metagenomes Reveals Hidden Associations with Chronic Diseases.</title>
        <authorList>
            <person name="Tisza M.J."/>
            <person name="Buck C.B."/>
        </authorList>
    </citation>
    <scope>NUCLEOTIDE SEQUENCE</scope>
    <source>
        <strain evidence="2">CtDYl1</strain>
    </source>
</reference>
<keyword evidence="2" id="KW-0378">Hydrolase</keyword>
<dbReference type="InterPro" id="IPR052892">
    <property type="entry name" value="NA-targeting_endonuclease"/>
</dbReference>
<dbReference type="InterPro" id="IPR002711">
    <property type="entry name" value="HNH"/>
</dbReference>